<evidence type="ECO:0000256" key="4">
    <source>
        <dbReference type="ARBA" id="ARBA00022723"/>
    </source>
</evidence>
<dbReference type="Pfam" id="PF01011">
    <property type="entry name" value="PQQ"/>
    <property type="match status" value="2"/>
</dbReference>
<evidence type="ECO:0000256" key="5">
    <source>
        <dbReference type="ARBA" id="ARBA00022729"/>
    </source>
</evidence>
<evidence type="ECO:0000259" key="9">
    <source>
        <dbReference type="PROSITE" id="PS51007"/>
    </source>
</evidence>
<evidence type="ECO:0000256" key="1">
    <source>
        <dbReference type="ARBA" id="ARBA00001931"/>
    </source>
</evidence>
<dbReference type="RefSeq" id="WP_346750921.1">
    <property type="nucleotide sequence ID" value="NZ_JAUJEA010000002.1"/>
</dbReference>
<dbReference type="SUPFAM" id="SSF46626">
    <property type="entry name" value="Cytochrome c"/>
    <property type="match status" value="1"/>
</dbReference>
<dbReference type="PROSITE" id="PS51007">
    <property type="entry name" value="CYTC"/>
    <property type="match status" value="1"/>
</dbReference>
<dbReference type="Pfam" id="PF13442">
    <property type="entry name" value="Cytochrome_CBB3"/>
    <property type="match status" value="1"/>
</dbReference>
<dbReference type="SUPFAM" id="SSF50998">
    <property type="entry name" value="Quinoprotein alcohol dehydrogenase-like"/>
    <property type="match status" value="1"/>
</dbReference>
<evidence type="ECO:0000256" key="7">
    <source>
        <dbReference type="ARBA" id="ARBA00023004"/>
    </source>
</evidence>
<keyword evidence="4 8" id="KW-0479">Metal-binding</keyword>
<dbReference type="PROSITE" id="PS51257">
    <property type="entry name" value="PROKAR_LIPOPROTEIN"/>
    <property type="match status" value="1"/>
</dbReference>
<evidence type="ECO:0000313" key="11">
    <source>
        <dbReference type="Proteomes" id="UP001172082"/>
    </source>
</evidence>
<keyword evidence="7 8" id="KW-0408">Iron</keyword>
<evidence type="ECO:0000256" key="8">
    <source>
        <dbReference type="PROSITE-ProRule" id="PRU00433"/>
    </source>
</evidence>
<dbReference type="InterPro" id="IPR017511">
    <property type="entry name" value="PQQ_mDH"/>
</dbReference>
<dbReference type="CDD" id="cd10280">
    <property type="entry name" value="PQQ_mGDH"/>
    <property type="match status" value="1"/>
</dbReference>
<comment type="caution">
    <text evidence="10">The sequence shown here is derived from an EMBL/GenBank/DDBJ whole genome shotgun (WGS) entry which is preliminary data.</text>
</comment>
<protein>
    <submittedName>
        <fullName evidence="10">PQQ-binding-like beta-propeller repeat protein</fullName>
    </submittedName>
</protein>
<evidence type="ECO:0000256" key="3">
    <source>
        <dbReference type="ARBA" id="ARBA00022617"/>
    </source>
</evidence>
<keyword evidence="5" id="KW-0732">Signal</keyword>
<evidence type="ECO:0000256" key="2">
    <source>
        <dbReference type="ARBA" id="ARBA00008156"/>
    </source>
</evidence>
<dbReference type="Gene3D" id="2.140.10.10">
    <property type="entry name" value="Quinoprotein alcohol dehydrogenase-like superfamily"/>
    <property type="match status" value="2"/>
</dbReference>
<dbReference type="InterPro" id="IPR011047">
    <property type="entry name" value="Quinoprotein_ADH-like_sf"/>
</dbReference>
<dbReference type="Gene3D" id="1.10.760.10">
    <property type="entry name" value="Cytochrome c-like domain"/>
    <property type="match status" value="1"/>
</dbReference>
<dbReference type="SMART" id="SM00564">
    <property type="entry name" value="PQQ"/>
    <property type="match status" value="5"/>
</dbReference>
<keyword evidence="11" id="KW-1185">Reference proteome</keyword>
<dbReference type="EMBL" id="JAUJEA010000002">
    <property type="protein sequence ID" value="MDN5200891.1"/>
    <property type="molecule type" value="Genomic_DNA"/>
</dbReference>
<dbReference type="PANTHER" id="PTHR32303:SF4">
    <property type="entry name" value="QUINOPROTEIN GLUCOSE DEHYDROGENASE"/>
    <property type="match status" value="1"/>
</dbReference>
<evidence type="ECO:0000256" key="6">
    <source>
        <dbReference type="ARBA" id="ARBA00023002"/>
    </source>
</evidence>
<keyword evidence="3 8" id="KW-0349">Heme</keyword>
<dbReference type="Proteomes" id="UP001172082">
    <property type="component" value="Unassembled WGS sequence"/>
</dbReference>
<reference evidence="10" key="1">
    <citation type="submission" date="2023-06" db="EMBL/GenBank/DDBJ databases">
        <title>Genomic of Parafulvivirga corallium.</title>
        <authorList>
            <person name="Wang G."/>
        </authorList>
    </citation>
    <scope>NUCLEOTIDE SEQUENCE</scope>
    <source>
        <strain evidence="10">BMA10</strain>
    </source>
</reference>
<name>A0ABT8KJL3_9BACT</name>
<sequence>MKKYRHLLLIVFLFACQSKGSKDLSNPYKSWSSYLGDDARTHYSELSQINKSNIGKLKIAWQYASGDASADNRSQIQCSPLVIDTILYGTNRALKLFAVHAATGKEIWKFSPENNGTFGLGVNRGVVYWDDGAHGRIIYTAGPFIYAVDALTGTIEATFGENGRVDLRKGLGRDFEKQSVMANTPGTVYQNVLIQGTTVHEGPGASPGHIRAYDLNTGEILWVFHTIPHPGEFGYDTWPEHAWEYSGGANSWAGMAIDKETGIVFAPTGSAAFDFYGGNREGQNLFANSLIALNAKTGERIWHFQFVHHDLWDRDLPAPPNLVTIKKDGKEIKAVAQVTKSGHVFVFDRMSGEPIFPIEEKSFPQSELTGETTWPTQPIPIGIPPFSRQQFTEDMVNDLFPDANANIQDFIKDTKHPVKTLKEQWAALKSDGQFIPPSEQGNIMFPGFDGGAEWGGAGYDPESGWLYVNANEMPWMFRAKKIEMVEGKGLGQMGQVLFEQQCARCHGSDRKGLDTNPSLLNLKDKLNAVQVANILQNGKGTMAPLSQLSDAEIQAISAYILEDESMEVPMELLQDADPNFLTYTLNSFGRFLDNKGYPAVKPPWGTLNAIDLNKGEIVWQVPLGEFDELTAQGIPITGTENYGGPVITKSGLLFIGATKDQRFRAFDKMTGEELWRTDLPAGGYATPITYEVDGKQYVVIACGGGKMGTHSGDVYMAFSL</sequence>
<feature type="domain" description="Cytochrome c" evidence="9">
    <location>
        <begin position="489"/>
        <end position="564"/>
    </location>
</feature>
<organism evidence="10 11">
    <name type="scientific">Splendidivirga corallicola</name>
    <dbReference type="NCBI Taxonomy" id="3051826"/>
    <lineage>
        <taxon>Bacteria</taxon>
        <taxon>Pseudomonadati</taxon>
        <taxon>Bacteroidota</taxon>
        <taxon>Cytophagia</taxon>
        <taxon>Cytophagales</taxon>
        <taxon>Splendidivirgaceae</taxon>
        <taxon>Splendidivirga</taxon>
    </lineage>
</organism>
<dbReference type="InterPro" id="IPR002372">
    <property type="entry name" value="PQQ_rpt_dom"/>
</dbReference>
<proteinExistence type="inferred from homology"/>
<gene>
    <name evidence="10" type="ORF">QQ008_05950</name>
</gene>
<evidence type="ECO:0000313" key="10">
    <source>
        <dbReference type="EMBL" id="MDN5200891.1"/>
    </source>
</evidence>
<dbReference type="InterPro" id="IPR018391">
    <property type="entry name" value="PQQ_b-propeller_rpt"/>
</dbReference>
<keyword evidence="6" id="KW-0560">Oxidoreductase</keyword>
<comment type="similarity">
    <text evidence="2">Belongs to the bacterial PQQ dehydrogenase family.</text>
</comment>
<dbReference type="PANTHER" id="PTHR32303">
    <property type="entry name" value="QUINOPROTEIN ALCOHOL DEHYDROGENASE (CYTOCHROME C)"/>
    <property type="match status" value="1"/>
</dbReference>
<dbReference type="InterPro" id="IPR009056">
    <property type="entry name" value="Cyt_c-like_dom"/>
</dbReference>
<accession>A0ABT8KJL3</accession>
<dbReference type="InterPro" id="IPR036909">
    <property type="entry name" value="Cyt_c-like_dom_sf"/>
</dbReference>
<comment type="cofactor">
    <cofactor evidence="1">
        <name>pyrroloquinoline quinone</name>
        <dbReference type="ChEBI" id="CHEBI:58442"/>
    </cofactor>
</comment>